<comment type="caution">
    <text evidence="1">The sequence shown here is derived from an EMBL/GenBank/DDBJ whole genome shotgun (WGS) entry which is preliminary data.</text>
</comment>
<protein>
    <submittedName>
        <fullName evidence="1">Uncharacterized protein</fullName>
    </submittedName>
</protein>
<reference evidence="1" key="1">
    <citation type="journal article" date="2015" name="Nature">
        <title>Complex archaea that bridge the gap between prokaryotes and eukaryotes.</title>
        <authorList>
            <person name="Spang A."/>
            <person name="Saw J.H."/>
            <person name="Jorgensen S.L."/>
            <person name="Zaremba-Niedzwiedzka K."/>
            <person name="Martijn J."/>
            <person name="Lind A.E."/>
            <person name="van Eijk R."/>
            <person name="Schleper C."/>
            <person name="Guy L."/>
            <person name="Ettema T.J."/>
        </authorList>
    </citation>
    <scope>NUCLEOTIDE SEQUENCE</scope>
</reference>
<accession>A0A0F9ATT6</accession>
<evidence type="ECO:0000313" key="1">
    <source>
        <dbReference type="EMBL" id="KKK75596.1"/>
    </source>
</evidence>
<gene>
    <name evidence="1" type="ORF">LCGC14_2872120</name>
</gene>
<dbReference type="AlphaFoldDB" id="A0A0F9ATT6"/>
<name>A0A0F9ATT6_9ZZZZ</name>
<sequence>MKYSDSFEKEWTFTTTTQTVYSDWFDISWANEFYSYVNYVLTENRNAEQAIITLERYTPLGLANVTVLTHGTKTTTAAVDEQYASAITYDANAAIGNDQKLGMRVRYKVVVTGT</sequence>
<proteinExistence type="predicted"/>
<organism evidence="1">
    <name type="scientific">marine sediment metagenome</name>
    <dbReference type="NCBI Taxonomy" id="412755"/>
    <lineage>
        <taxon>unclassified sequences</taxon>
        <taxon>metagenomes</taxon>
        <taxon>ecological metagenomes</taxon>
    </lineage>
</organism>
<dbReference type="EMBL" id="LAZR01055792">
    <property type="protein sequence ID" value="KKK75596.1"/>
    <property type="molecule type" value="Genomic_DNA"/>
</dbReference>
<feature type="non-terminal residue" evidence="1">
    <location>
        <position position="114"/>
    </location>
</feature>